<feature type="transmembrane region" description="Helical" evidence="1">
    <location>
        <begin position="136"/>
        <end position="156"/>
    </location>
</feature>
<dbReference type="Proteomes" id="UP000199385">
    <property type="component" value="Chromosome I"/>
</dbReference>
<gene>
    <name evidence="2" type="ORF">GA0070611_3367</name>
</gene>
<dbReference type="EMBL" id="LT594323">
    <property type="protein sequence ID" value="SBT46411.1"/>
    <property type="molecule type" value="Genomic_DNA"/>
</dbReference>
<name>A0A1A8ZRA5_9ACTN</name>
<evidence type="ECO:0000313" key="3">
    <source>
        <dbReference type="Proteomes" id="UP000199385"/>
    </source>
</evidence>
<accession>A0A1A8ZRA5</accession>
<feature type="transmembrane region" description="Helical" evidence="1">
    <location>
        <begin position="24"/>
        <end position="43"/>
    </location>
</feature>
<sequence>MARVRAERTAGSGREVGADRDVRMLGLALVVGFVALVVLRIVVGDDLRARVDEQACAVTGCTGTGMAVTGWALVALPAVWAAVTVGLWSRLSAVARVAALLVAFALALLGWVHVPGKRSSLAFLLAGPGAGAMATGIRWAGIGVAVAVVAATVAAVRSAAPRAAGRPAPSVGVIVAVVLLGSVTVAVARAEPTPVTVATAMPERTFRAAGDTLTRTGGRDLRGCAGVLADDDLLAGCVRTVRVSYTTDDSDAVVHLAAVLFPGERQARDRRGVLRRGTGQRGVPGEAVALSSTTGSWVLLTSVAHADGRPIAEPDRGHLLWAAKQVAYRFIGRQVGLLVAPSPADGIGPRTP</sequence>
<feature type="transmembrane region" description="Helical" evidence="1">
    <location>
        <begin position="168"/>
        <end position="188"/>
    </location>
</feature>
<keyword evidence="1" id="KW-1133">Transmembrane helix</keyword>
<feature type="transmembrane region" description="Helical" evidence="1">
    <location>
        <begin position="97"/>
        <end position="116"/>
    </location>
</feature>
<keyword evidence="1" id="KW-0472">Membrane</keyword>
<protein>
    <submittedName>
        <fullName evidence="2">Uncharacterized protein</fullName>
    </submittedName>
</protein>
<dbReference type="STRING" id="261654.GA0070611_3367"/>
<organism evidence="2 3">
    <name type="scientific">Micromonospora auratinigra</name>
    <dbReference type="NCBI Taxonomy" id="261654"/>
    <lineage>
        <taxon>Bacteria</taxon>
        <taxon>Bacillati</taxon>
        <taxon>Actinomycetota</taxon>
        <taxon>Actinomycetes</taxon>
        <taxon>Micromonosporales</taxon>
        <taxon>Micromonosporaceae</taxon>
        <taxon>Micromonospora</taxon>
    </lineage>
</organism>
<dbReference type="AlphaFoldDB" id="A0A1A8ZRA5"/>
<evidence type="ECO:0000256" key="1">
    <source>
        <dbReference type="SAM" id="Phobius"/>
    </source>
</evidence>
<feature type="transmembrane region" description="Helical" evidence="1">
    <location>
        <begin position="68"/>
        <end position="88"/>
    </location>
</feature>
<evidence type="ECO:0000313" key="2">
    <source>
        <dbReference type="EMBL" id="SBT46411.1"/>
    </source>
</evidence>
<keyword evidence="1" id="KW-0812">Transmembrane</keyword>
<reference evidence="3" key="1">
    <citation type="submission" date="2016-06" db="EMBL/GenBank/DDBJ databases">
        <authorList>
            <person name="Varghese N."/>
            <person name="Submissions Spin"/>
        </authorList>
    </citation>
    <scope>NUCLEOTIDE SEQUENCE [LARGE SCALE GENOMIC DNA]</scope>
    <source>
        <strain evidence="3">DSM 44815</strain>
    </source>
</reference>
<keyword evidence="3" id="KW-1185">Reference proteome</keyword>
<dbReference type="PATRIC" id="fig|261654.4.peg.3419"/>
<proteinExistence type="predicted"/>